<name>A0A813BQR0_9DINO</name>
<evidence type="ECO:0000313" key="1">
    <source>
        <dbReference type="EMBL" id="CAE7909546.1"/>
    </source>
</evidence>
<dbReference type="AlphaFoldDB" id="A0A813BQR0"/>
<reference evidence="1" key="1">
    <citation type="submission" date="2021-02" db="EMBL/GenBank/DDBJ databases">
        <authorList>
            <person name="Dougan E. K."/>
            <person name="Rhodes N."/>
            <person name="Thang M."/>
            <person name="Chan C."/>
        </authorList>
    </citation>
    <scope>NUCLEOTIDE SEQUENCE</scope>
</reference>
<gene>
    <name evidence="1" type="primary">RPT6A</name>
    <name evidence="1" type="ORF">SNEC2469_LOCUS30917</name>
</gene>
<dbReference type="EMBL" id="CAJNJA010073378">
    <property type="protein sequence ID" value="CAE7909546.1"/>
    <property type="molecule type" value="Genomic_DNA"/>
</dbReference>
<accession>A0A813BQR0</accession>
<dbReference type="OrthoDB" id="10652122at2759"/>
<organism evidence="1 2">
    <name type="scientific">Symbiodinium necroappetens</name>
    <dbReference type="NCBI Taxonomy" id="1628268"/>
    <lineage>
        <taxon>Eukaryota</taxon>
        <taxon>Sar</taxon>
        <taxon>Alveolata</taxon>
        <taxon>Dinophyceae</taxon>
        <taxon>Suessiales</taxon>
        <taxon>Symbiodiniaceae</taxon>
        <taxon>Symbiodinium</taxon>
    </lineage>
</organism>
<dbReference type="Proteomes" id="UP000601435">
    <property type="component" value="Unassembled WGS sequence"/>
</dbReference>
<proteinExistence type="predicted"/>
<evidence type="ECO:0000313" key="2">
    <source>
        <dbReference type="Proteomes" id="UP000601435"/>
    </source>
</evidence>
<comment type="caution">
    <text evidence="1">The sequence shown here is derived from an EMBL/GenBank/DDBJ whole genome shotgun (WGS) entry which is preliminary data.</text>
</comment>
<sequence length="163" mass="17881">MGTMTNAPPKKKKRDAAEQSWDILSAPLSDPSRYRVDAANKKDVSRLLAVAFSTGGVPSNFAENYHFKLAMKTLQEVLVGSAPWKPPGRKDLAKMRPLESAAAVHETSVWMASIRHLTLAVDGRKMAEGRFKESMLNTAVALSVAGLETQYWLLESLVQPVTV</sequence>
<protein>
    <submittedName>
        <fullName evidence="1">RPT6A protein</fullName>
    </submittedName>
</protein>
<keyword evidence="2" id="KW-1185">Reference proteome</keyword>